<protein>
    <recommendedName>
        <fullName evidence="4">NAD(+) diphosphatase</fullName>
        <ecNumber evidence="4">3.6.1.22</ecNumber>
    </recommendedName>
</protein>
<dbReference type="GO" id="GO:0005829">
    <property type="term" value="C:cytosol"/>
    <property type="evidence" value="ECO:0007669"/>
    <property type="project" value="TreeGrafter"/>
</dbReference>
<evidence type="ECO:0000259" key="10">
    <source>
        <dbReference type="PROSITE" id="PS51462"/>
    </source>
</evidence>
<comment type="catalytic activity">
    <reaction evidence="9">
        <text>a 5'-end NAD(+)-phospho-ribonucleoside in mRNA + H2O = a 5'-end phospho-adenosine-phospho-ribonucleoside in mRNA + beta-nicotinamide D-ribonucleotide + 2 H(+)</text>
        <dbReference type="Rhea" id="RHEA:60876"/>
        <dbReference type="Rhea" id="RHEA-COMP:15698"/>
        <dbReference type="Rhea" id="RHEA-COMP:15719"/>
        <dbReference type="ChEBI" id="CHEBI:14649"/>
        <dbReference type="ChEBI" id="CHEBI:15377"/>
        <dbReference type="ChEBI" id="CHEBI:15378"/>
        <dbReference type="ChEBI" id="CHEBI:144029"/>
        <dbReference type="ChEBI" id="CHEBI:144051"/>
    </reaction>
    <physiologicalReaction direction="left-to-right" evidence="9">
        <dbReference type="Rhea" id="RHEA:60877"/>
    </physiologicalReaction>
</comment>
<evidence type="ECO:0000256" key="6">
    <source>
        <dbReference type="ARBA" id="ARBA00022801"/>
    </source>
</evidence>
<dbReference type="PANTHER" id="PTHR42904">
    <property type="entry name" value="NUDIX HYDROLASE, NUDC SUBFAMILY"/>
    <property type="match status" value="1"/>
</dbReference>
<dbReference type="GO" id="GO:0006742">
    <property type="term" value="P:NADP+ catabolic process"/>
    <property type="evidence" value="ECO:0007669"/>
    <property type="project" value="TreeGrafter"/>
</dbReference>
<keyword evidence="6 11" id="KW-0378">Hydrolase</keyword>
<dbReference type="PANTHER" id="PTHR42904:SF6">
    <property type="entry name" value="NAD-CAPPED RNA HYDROLASE NUDT12"/>
    <property type="match status" value="1"/>
</dbReference>
<comment type="cofactor">
    <cofactor evidence="1">
        <name>Mg(2+)</name>
        <dbReference type="ChEBI" id="CHEBI:18420"/>
    </cofactor>
</comment>
<dbReference type="Gene3D" id="3.90.79.20">
    <property type="match status" value="1"/>
</dbReference>
<evidence type="ECO:0000256" key="1">
    <source>
        <dbReference type="ARBA" id="ARBA00001946"/>
    </source>
</evidence>
<dbReference type="EMBL" id="CP101717">
    <property type="protein sequence ID" value="WLD57315.1"/>
    <property type="molecule type" value="Genomic_DNA"/>
</dbReference>
<dbReference type="GO" id="GO:0019677">
    <property type="term" value="P:NAD+ catabolic process"/>
    <property type="evidence" value="ECO:0007669"/>
    <property type="project" value="TreeGrafter"/>
</dbReference>
<dbReference type="Pfam" id="PF00293">
    <property type="entry name" value="NUDIX"/>
    <property type="match status" value="1"/>
</dbReference>
<dbReference type="NCBIfam" id="NF001299">
    <property type="entry name" value="PRK00241.1"/>
    <property type="match status" value="1"/>
</dbReference>
<proteinExistence type="inferred from homology"/>
<evidence type="ECO:0000256" key="5">
    <source>
        <dbReference type="ARBA" id="ARBA00022723"/>
    </source>
</evidence>
<dbReference type="EC" id="3.6.1.22" evidence="4"/>
<dbReference type="GO" id="GO:0035529">
    <property type="term" value="F:NADH pyrophosphatase activity"/>
    <property type="evidence" value="ECO:0007669"/>
    <property type="project" value="TreeGrafter"/>
</dbReference>
<name>A0AB38YEK3_9GAMM</name>
<evidence type="ECO:0000256" key="3">
    <source>
        <dbReference type="ARBA" id="ARBA00009595"/>
    </source>
</evidence>
<dbReference type="PROSITE" id="PS00893">
    <property type="entry name" value="NUDIX_BOX"/>
    <property type="match status" value="1"/>
</dbReference>
<dbReference type="SUPFAM" id="SSF55811">
    <property type="entry name" value="Nudix"/>
    <property type="match status" value="2"/>
</dbReference>
<evidence type="ECO:0000256" key="4">
    <source>
        <dbReference type="ARBA" id="ARBA00012381"/>
    </source>
</evidence>
<dbReference type="PROSITE" id="PS51462">
    <property type="entry name" value="NUDIX"/>
    <property type="match status" value="1"/>
</dbReference>
<gene>
    <name evidence="11" type="primary">nudC</name>
    <name evidence="11" type="ORF">NFC81_11375</name>
</gene>
<dbReference type="InterPro" id="IPR049734">
    <property type="entry name" value="NudC-like_C"/>
</dbReference>
<dbReference type="GO" id="GO:0046872">
    <property type="term" value="F:metal ion binding"/>
    <property type="evidence" value="ECO:0007669"/>
    <property type="project" value="UniProtKB-KW"/>
</dbReference>
<comment type="cofactor">
    <cofactor evidence="2">
        <name>Zn(2+)</name>
        <dbReference type="ChEBI" id="CHEBI:29105"/>
    </cofactor>
</comment>
<keyword evidence="8" id="KW-0520">NAD</keyword>
<sequence>MLYDIEQLDWALNAPPEQIPAKARLIQVRGHEVLSVLPDRWQPPVLVEVADAEDPIWLGKVGGIPYYATAFRDHWLTEQTRLVNLRDLLVESESAFAVASRAAQLVTWLRQHQYCGQCGRPTTRAYEEHYLACEPCRLRFYPRIQPCIIVLVVRGDEVLLAQGVRHQHTGYYSTLAGFMEVGESVEQAVHREVFEEVGLQLKNLRYMSSQTWPFPNQLMLGFIAEYDSGDIVIEPNEIVDARWWPLDQLPKRPPSASISGWLVDTYRKERQSKGKQAR</sequence>
<dbReference type="Pfam" id="PF09297">
    <property type="entry name" value="Zn_ribbon_NUD"/>
    <property type="match status" value="1"/>
</dbReference>
<dbReference type="InterPro" id="IPR015376">
    <property type="entry name" value="Znr_NADH_PPase"/>
</dbReference>
<feature type="domain" description="Nudix hydrolase" evidence="10">
    <location>
        <begin position="142"/>
        <end position="268"/>
    </location>
</feature>
<dbReference type="CDD" id="cd03429">
    <property type="entry name" value="NUDIX_NADH_pyrophosphatase_Nudt13"/>
    <property type="match status" value="1"/>
</dbReference>
<dbReference type="InterPro" id="IPR015797">
    <property type="entry name" value="NUDIX_hydrolase-like_dom_sf"/>
</dbReference>
<evidence type="ECO:0000313" key="11">
    <source>
        <dbReference type="EMBL" id="WLD57315.1"/>
    </source>
</evidence>
<accession>A0AB38YEK3</accession>
<keyword evidence="7" id="KW-0460">Magnesium</keyword>
<dbReference type="AlphaFoldDB" id="A0AB38YEK3"/>
<keyword evidence="5" id="KW-0479">Metal-binding</keyword>
<evidence type="ECO:0000256" key="7">
    <source>
        <dbReference type="ARBA" id="ARBA00022842"/>
    </source>
</evidence>
<evidence type="ECO:0000256" key="9">
    <source>
        <dbReference type="ARBA" id="ARBA00023679"/>
    </source>
</evidence>
<dbReference type="Gene3D" id="3.90.79.10">
    <property type="entry name" value="Nucleoside Triphosphate Pyrophosphohydrolase"/>
    <property type="match status" value="1"/>
</dbReference>
<dbReference type="InterPro" id="IPR020084">
    <property type="entry name" value="NUDIX_hydrolase_CS"/>
</dbReference>
<dbReference type="RefSeq" id="WP_304994601.1">
    <property type="nucleotide sequence ID" value="NZ_CP101717.1"/>
</dbReference>
<reference evidence="11" key="1">
    <citation type="submission" date="2022-07" db="EMBL/GenBank/DDBJ databases">
        <title>Complete genome sequence of Salinispirillum sp. LH10-3-1 capable of multiple carbohydrate inversion isolated from a soda lake.</title>
        <authorList>
            <person name="Liu J."/>
            <person name="Zhai Y."/>
            <person name="Zhang H."/>
            <person name="Yang H."/>
            <person name="Qu J."/>
            <person name="Li J."/>
        </authorList>
    </citation>
    <scope>NUCLEOTIDE SEQUENCE</scope>
    <source>
        <strain evidence="11">LH 10-3-1</strain>
    </source>
</reference>
<dbReference type="InterPro" id="IPR000086">
    <property type="entry name" value="NUDIX_hydrolase_dom"/>
</dbReference>
<dbReference type="InterPro" id="IPR050241">
    <property type="entry name" value="NAD-cap_RNA_hydrolase_NudC"/>
</dbReference>
<comment type="similarity">
    <text evidence="3">Belongs to the Nudix hydrolase family. NudC subfamily.</text>
</comment>
<organism evidence="11">
    <name type="scientific">Salinispirillum sp. LH 10-3-1</name>
    <dbReference type="NCBI Taxonomy" id="2952525"/>
    <lineage>
        <taxon>Bacteria</taxon>
        <taxon>Pseudomonadati</taxon>
        <taxon>Pseudomonadota</taxon>
        <taxon>Gammaproteobacteria</taxon>
        <taxon>Oceanospirillales</taxon>
        <taxon>Saccharospirillaceae</taxon>
        <taxon>Salinispirillum</taxon>
    </lineage>
</organism>
<evidence type="ECO:0000256" key="2">
    <source>
        <dbReference type="ARBA" id="ARBA00001947"/>
    </source>
</evidence>
<evidence type="ECO:0000256" key="8">
    <source>
        <dbReference type="ARBA" id="ARBA00023027"/>
    </source>
</evidence>